<reference evidence="2 3" key="1">
    <citation type="journal article" date="2019" name="Int. J. Syst. Evol. Microbiol.">
        <title>The Global Catalogue of Microorganisms (GCM) 10K type strain sequencing project: providing services to taxonomists for standard genome sequencing and annotation.</title>
        <authorList>
            <consortium name="The Broad Institute Genomics Platform"/>
            <consortium name="The Broad Institute Genome Sequencing Center for Infectious Disease"/>
            <person name="Wu L."/>
            <person name="Ma J."/>
        </authorList>
    </citation>
    <scope>NUCLEOTIDE SEQUENCE [LARGE SCALE GENOMIC DNA]</scope>
    <source>
        <strain evidence="2 3">CGMCC 1.12237</strain>
    </source>
</reference>
<evidence type="ECO:0000259" key="1">
    <source>
        <dbReference type="Pfam" id="PF26403"/>
    </source>
</evidence>
<dbReference type="AlphaFoldDB" id="A0ABD5R7L2"/>
<dbReference type="EMBL" id="JBHSKX010000001">
    <property type="protein sequence ID" value="MFC5365998.1"/>
    <property type="molecule type" value="Genomic_DNA"/>
</dbReference>
<dbReference type="Proteomes" id="UP001596201">
    <property type="component" value="Unassembled WGS sequence"/>
</dbReference>
<gene>
    <name evidence="2" type="ORF">ACFPJ5_03545</name>
</gene>
<name>A0ABD5R7L2_9EURY</name>
<feature type="domain" description="DUF8101" evidence="1">
    <location>
        <begin position="3"/>
        <end position="85"/>
    </location>
</feature>
<dbReference type="RefSeq" id="WP_227228638.1">
    <property type="nucleotide sequence ID" value="NZ_JAJCVJ010000001.1"/>
</dbReference>
<evidence type="ECO:0000313" key="2">
    <source>
        <dbReference type="EMBL" id="MFC5365998.1"/>
    </source>
</evidence>
<dbReference type="InterPro" id="IPR058414">
    <property type="entry name" value="DUF8101"/>
</dbReference>
<keyword evidence="3" id="KW-1185">Reference proteome</keyword>
<sequence>MTTLPPDVHQTLTQLLDSAGEALERGEFETARESVETAAAVTENKVPPGETKARLQHGYRELEPLLADEPVVAGEYLRLLSETVENCPVG</sequence>
<protein>
    <recommendedName>
        <fullName evidence="1">DUF8101 domain-containing protein</fullName>
    </recommendedName>
</protein>
<accession>A0ABD5R7L2</accession>
<evidence type="ECO:0000313" key="3">
    <source>
        <dbReference type="Proteomes" id="UP001596201"/>
    </source>
</evidence>
<comment type="caution">
    <text evidence="2">The sequence shown here is derived from an EMBL/GenBank/DDBJ whole genome shotgun (WGS) entry which is preliminary data.</text>
</comment>
<dbReference type="Pfam" id="PF26403">
    <property type="entry name" value="DUF8101"/>
    <property type="match status" value="1"/>
</dbReference>
<organism evidence="2 3">
    <name type="scientific">Salinirubrum litoreum</name>
    <dbReference type="NCBI Taxonomy" id="1126234"/>
    <lineage>
        <taxon>Archaea</taxon>
        <taxon>Methanobacteriati</taxon>
        <taxon>Methanobacteriota</taxon>
        <taxon>Stenosarchaea group</taxon>
        <taxon>Halobacteria</taxon>
        <taxon>Halobacteriales</taxon>
        <taxon>Haloferacaceae</taxon>
        <taxon>Salinirubrum</taxon>
    </lineage>
</organism>
<proteinExistence type="predicted"/>